<evidence type="ECO:0000313" key="9">
    <source>
        <dbReference type="EMBL" id="RGD75046.1"/>
    </source>
</evidence>
<evidence type="ECO:0000256" key="5">
    <source>
        <dbReference type="ARBA" id="ARBA00022989"/>
    </source>
</evidence>
<sequence length="305" mass="33966">MKINIKNKSLCADFFLLVMAFIWGSGFIVTKNGLDALSGTQLIFTRFIIAAVTLFIINFKKLNLITKKTIMKSAVIGFVLFLGFTFQTYGLVQTSAGKSAFLTAVYVAIVPFITMFVGKQKPEKHNFIAALMMIIGIFLLTMNPREGLNINYYDGITLIGSIFWAFHVFFVGIFSKDEDPIILCMMQMAFAGLFAFILLILNGELFTFDITGSIVPMLLYLGVIASAIAFLIQNVAQKYTTPTHAGILMSMESVFGTILGIIFLKEIFTIQMLFGAVIIFTALILAETKFAFLKREKVKIETEDV</sequence>
<feature type="domain" description="EamA" evidence="8">
    <location>
        <begin position="12"/>
        <end position="141"/>
    </location>
</feature>
<evidence type="ECO:0000256" key="4">
    <source>
        <dbReference type="ARBA" id="ARBA00022692"/>
    </source>
</evidence>
<comment type="subcellular location">
    <subcellularLocation>
        <location evidence="1">Cell membrane</location>
        <topology evidence="1">Multi-pass membrane protein</topology>
    </subcellularLocation>
</comment>
<dbReference type="EMBL" id="QUSM01000002">
    <property type="protein sequence ID" value="RGD75046.1"/>
    <property type="molecule type" value="Genomic_DNA"/>
</dbReference>
<evidence type="ECO:0000256" key="2">
    <source>
        <dbReference type="ARBA" id="ARBA00007362"/>
    </source>
</evidence>
<dbReference type="SUPFAM" id="SSF103481">
    <property type="entry name" value="Multidrug resistance efflux transporter EmrE"/>
    <property type="match status" value="2"/>
</dbReference>
<feature type="transmembrane region" description="Helical" evidence="7">
    <location>
        <begin position="69"/>
        <end position="87"/>
    </location>
</feature>
<dbReference type="GO" id="GO:0005886">
    <property type="term" value="C:plasma membrane"/>
    <property type="evidence" value="ECO:0007669"/>
    <property type="project" value="UniProtKB-SubCell"/>
</dbReference>
<reference evidence="9 10" key="1">
    <citation type="submission" date="2018-08" db="EMBL/GenBank/DDBJ databases">
        <title>A genome reference for cultivated species of the human gut microbiota.</title>
        <authorList>
            <person name="Zou Y."/>
            <person name="Xue W."/>
            <person name="Luo G."/>
        </authorList>
    </citation>
    <scope>NUCLEOTIDE SEQUENCE [LARGE SCALE GENOMIC DNA]</scope>
    <source>
        <strain evidence="9 10">AM25-6</strain>
    </source>
</reference>
<evidence type="ECO:0000256" key="7">
    <source>
        <dbReference type="SAM" id="Phobius"/>
    </source>
</evidence>
<feature type="transmembrane region" description="Helical" evidence="7">
    <location>
        <begin position="213"/>
        <end position="232"/>
    </location>
</feature>
<gene>
    <name evidence="9" type="ORF">DW687_01615</name>
</gene>
<keyword evidence="3" id="KW-1003">Cell membrane</keyword>
<keyword evidence="5 7" id="KW-1133">Transmembrane helix</keyword>
<keyword evidence="4 7" id="KW-0812">Transmembrane</keyword>
<feature type="transmembrane region" description="Helical" evidence="7">
    <location>
        <begin position="270"/>
        <end position="292"/>
    </location>
</feature>
<dbReference type="Proteomes" id="UP000261212">
    <property type="component" value="Unassembled WGS sequence"/>
</dbReference>
<protein>
    <submittedName>
        <fullName evidence="9">DMT family transporter</fullName>
    </submittedName>
</protein>
<evidence type="ECO:0000256" key="3">
    <source>
        <dbReference type="ARBA" id="ARBA00022475"/>
    </source>
</evidence>
<feature type="transmembrane region" description="Helical" evidence="7">
    <location>
        <begin position="244"/>
        <end position="264"/>
    </location>
</feature>
<keyword evidence="6 7" id="KW-0472">Membrane</keyword>
<comment type="caution">
    <text evidence="9">The sequence shown here is derived from an EMBL/GenBank/DDBJ whole genome shotgun (WGS) entry which is preliminary data.</text>
</comment>
<dbReference type="PANTHER" id="PTHR42920">
    <property type="entry name" value="OS03G0707200 PROTEIN-RELATED"/>
    <property type="match status" value="1"/>
</dbReference>
<feature type="transmembrane region" description="Helical" evidence="7">
    <location>
        <begin position="36"/>
        <end position="57"/>
    </location>
</feature>
<feature type="transmembrane region" description="Helical" evidence="7">
    <location>
        <begin position="125"/>
        <end position="143"/>
    </location>
</feature>
<dbReference type="RefSeq" id="WP_117531165.1">
    <property type="nucleotide sequence ID" value="NZ_QUSM01000002.1"/>
</dbReference>
<accession>A0A3E3E125</accession>
<comment type="similarity">
    <text evidence="2">Belongs to the EamA transporter family.</text>
</comment>
<evidence type="ECO:0000256" key="6">
    <source>
        <dbReference type="ARBA" id="ARBA00023136"/>
    </source>
</evidence>
<evidence type="ECO:0000313" key="10">
    <source>
        <dbReference type="Proteomes" id="UP000261212"/>
    </source>
</evidence>
<feature type="domain" description="EamA" evidence="8">
    <location>
        <begin position="157"/>
        <end position="285"/>
    </location>
</feature>
<evidence type="ECO:0000259" key="8">
    <source>
        <dbReference type="Pfam" id="PF00892"/>
    </source>
</evidence>
<proteinExistence type="inferred from homology"/>
<dbReference type="Pfam" id="PF00892">
    <property type="entry name" value="EamA"/>
    <property type="match status" value="2"/>
</dbReference>
<dbReference type="InterPro" id="IPR051258">
    <property type="entry name" value="Diverse_Substrate_Transporter"/>
</dbReference>
<feature type="transmembrane region" description="Helical" evidence="7">
    <location>
        <begin position="181"/>
        <end position="201"/>
    </location>
</feature>
<feature type="transmembrane region" description="Helical" evidence="7">
    <location>
        <begin position="155"/>
        <end position="174"/>
    </location>
</feature>
<feature type="transmembrane region" description="Helical" evidence="7">
    <location>
        <begin position="99"/>
        <end position="118"/>
    </location>
</feature>
<dbReference type="InterPro" id="IPR037185">
    <property type="entry name" value="EmrE-like"/>
</dbReference>
<dbReference type="AlphaFoldDB" id="A0A3E3E125"/>
<dbReference type="InterPro" id="IPR000620">
    <property type="entry name" value="EamA_dom"/>
</dbReference>
<organism evidence="9 10">
    <name type="scientific">Anaerofustis stercorihominis</name>
    <dbReference type="NCBI Taxonomy" id="214853"/>
    <lineage>
        <taxon>Bacteria</taxon>
        <taxon>Bacillati</taxon>
        <taxon>Bacillota</taxon>
        <taxon>Clostridia</taxon>
        <taxon>Eubacteriales</taxon>
        <taxon>Eubacteriaceae</taxon>
        <taxon>Anaerofustis</taxon>
    </lineage>
</organism>
<feature type="transmembrane region" description="Helical" evidence="7">
    <location>
        <begin position="12"/>
        <end position="30"/>
    </location>
</feature>
<name>A0A3E3E125_9FIRM</name>
<evidence type="ECO:0000256" key="1">
    <source>
        <dbReference type="ARBA" id="ARBA00004651"/>
    </source>
</evidence>
<dbReference type="PANTHER" id="PTHR42920:SF5">
    <property type="entry name" value="EAMA DOMAIN-CONTAINING PROTEIN"/>
    <property type="match status" value="1"/>
</dbReference>